<feature type="region of interest" description="Disordered" evidence="1">
    <location>
        <begin position="49"/>
        <end position="68"/>
    </location>
</feature>
<dbReference type="InterPro" id="IPR013429">
    <property type="entry name" value="Regulatory_FmdB_Zinc_ribbon"/>
</dbReference>
<comment type="caution">
    <text evidence="3">The sequence shown here is derived from an EMBL/GenBank/DDBJ whole genome shotgun (WGS) entry which is preliminary data.</text>
</comment>
<evidence type="ECO:0000259" key="2">
    <source>
        <dbReference type="SMART" id="SM00834"/>
    </source>
</evidence>
<proteinExistence type="predicted"/>
<gene>
    <name evidence="3" type="ORF">ENV60_08355</name>
</gene>
<reference evidence="3" key="1">
    <citation type="journal article" date="2020" name="mSystems">
        <title>Genome- and Community-Level Interaction Insights into Carbon Utilization and Element Cycling Functions of Hydrothermarchaeota in Hydrothermal Sediment.</title>
        <authorList>
            <person name="Zhou Z."/>
            <person name="Liu Y."/>
            <person name="Xu W."/>
            <person name="Pan J."/>
            <person name="Luo Z.H."/>
            <person name="Li M."/>
        </authorList>
    </citation>
    <scope>NUCLEOTIDE SEQUENCE [LARGE SCALE GENOMIC DNA]</scope>
    <source>
        <strain evidence="3">SpSt-774</strain>
    </source>
</reference>
<evidence type="ECO:0000256" key="1">
    <source>
        <dbReference type="SAM" id="MobiDB-lite"/>
    </source>
</evidence>
<dbReference type="NCBIfam" id="TIGR02605">
    <property type="entry name" value="CxxC_CxxC_SSSS"/>
    <property type="match status" value="1"/>
</dbReference>
<accession>A0A7C4XG65</accession>
<name>A0A7C4XG65_UNCW3</name>
<feature type="domain" description="Putative regulatory protein FmdB zinc ribbon" evidence="2">
    <location>
        <begin position="1"/>
        <end position="43"/>
    </location>
</feature>
<evidence type="ECO:0000313" key="3">
    <source>
        <dbReference type="EMBL" id="HGV98291.1"/>
    </source>
</evidence>
<dbReference type="Pfam" id="PF09723">
    <property type="entry name" value="Zn_ribbon_8"/>
    <property type="match status" value="1"/>
</dbReference>
<dbReference type="Gene3D" id="2.20.28.30">
    <property type="entry name" value="RNA polymerase ii, chain L"/>
    <property type="match status" value="1"/>
</dbReference>
<sequence>MPIIEFSCKRCGHKFEELIFKEGELSAIRCPKCSSKDLERLFSVFGFASKGSDKSSSSNSSCTTCSRTTCAGCKP</sequence>
<dbReference type="SMART" id="SM00834">
    <property type="entry name" value="CxxC_CXXC_SSSS"/>
    <property type="match status" value="1"/>
</dbReference>
<dbReference type="EMBL" id="DTGZ01000157">
    <property type="protein sequence ID" value="HGV98291.1"/>
    <property type="molecule type" value="Genomic_DNA"/>
</dbReference>
<dbReference type="AlphaFoldDB" id="A0A7C4XG65"/>
<organism evidence="3">
    <name type="scientific">candidate division WOR-3 bacterium</name>
    <dbReference type="NCBI Taxonomy" id="2052148"/>
    <lineage>
        <taxon>Bacteria</taxon>
        <taxon>Bacteria division WOR-3</taxon>
    </lineage>
</organism>
<protein>
    <submittedName>
        <fullName evidence="3">Zinc ribbon domain-containing protein</fullName>
    </submittedName>
</protein>